<reference evidence="2" key="1">
    <citation type="submission" date="2018-02" db="EMBL/GenBank/DDBJ databases">
        <title>Rhizophora mucronata_Transcriptome.</title>
        <authorList>
            <person name="Meera S.P."/>
            <person name="Sreeshan A."/>
            <person name="Augustine A."/>
        </authorList>
    </citation>
    <scope>NUCLEOTIDE SEQUENCE</scope>
    <source>
        <tissue evidence="2">Leaf</tissue>
    </source>
</reference>
<accession>A0A2P2MX60</accession>
<dbReference type="AlphaFoldDB" id="A0A2P2MX60"/>
<proteinExistence type="predicted"/>
<dbReference type="EMBL" id="GGEC01054323">
    <property type="protein sequence ID" value="MBX34807.1"/>
    <property type="molecule type" value="Transcribed_RNA"/>
</dbReference>
<name>A0A2P2MX60_RHIMU</name>
<evidence type="ECO:0000256" key="1">
    <source>
        <dbReference type="SAM" id="MobiDB-lite"/>
    </source>
</evidence>
<protein>
    <submittedName>
        <fullName evidence="2">Uncharacterized protein</fullName>
    </submittedName>
</protein>
<evidence type="ECO:0000313" key="2">
    <source>
        <dbReference type="EMBL" id="MBX34807.1"/>
    </source>
</evidence>
<feature type="region of interest" description="Disordered" evidence="1">
    <location>
        <begin position="1"/>
        <end position="22"/>
    </location>
</feature>
<sequence>MHNIFMQKHNNLPIDISSPVTN</sequence>
<organism evidence="2">
    <name type="scientific">Rhizophora mucronata</name>
    <name type="common">Asiatic mangrove</name>
    <dbReference type="NCBI Taxonomy" id="61149"/>
    <lineage>
        <taxon>Eukaryota</taxon>
        <taxon>Viridiplantae</taxon>
        <taxon>Streptophyta</taxon>
        <taxon>Embryophyta</taxon>
        <taxon>Tracheophyta</taxon>
        <taxon>Spermatophyta</taxon>
        <taxon>Magnoliopsida</taxon>
        <taxon>eudicotyledons</taxon>
        <taxon>Gunneridae</taxon>
        <taxon>Pentapetalae</taxon>
        <taxon>rosids</taxon>
        <taxon>fabids</taxon>
        <taxon>Malpighiales</taxon>
        <taxon>Rhizophoraceae</taxon>
        <taxon>Rhizophora</taxon>
    </lineage>
</organism>